<evidence type="ECO:0000313" key="2">
    <source>
        <dbReference type="EMBL" id="QNR66069.1"/>
    </source>
</evidence>
<accession>A0A7H0Y4R1</accession>
<dbReference type="Proteomes" id="UP000516384">
    <property type="component" value="Chromosome"/>
</dbReference>
<organism evidence="2 3">
    <name type="scientific">Paenibacillus peoriae</name>
    <dbReference type="NCBI Taxonomy" id="59893"/>
    <lineage>
        <taxon>Bacteria</taxon>
        <taxon>Bacillati</taxon>
        <taxon>Bacillota</taxon>
        <taxon>Bacilli</taxon>
        <taxon>Bacillales</taxon>
        <taxon>Paenibacillaceae</taxon>
        <taxon>Paenibacillus</taxon>
    </lineage>
</organism>
<sequence>MSGHFRKKALGFVLLMGAGILLGMQLAGSGLRSVYGPEWNGDTIQSVNQQKVGYEQMVIEDTPAANTRAYSGTYSTSGNVKVEPTTGAGINEASGREENEEQTELGASRWYSTTAQHVNTQGLETPRELLAVKEQQASVDTMADKTAGLLQNLSRQGIRWVVSVFDGVTE</sequence>
<dbReference type="EMBL" id="CP061172">
    <property type="protein sequence ID" value="QNR66069.1"/>
    <property type="molecule type" value="Genomic_DNA"/>
</dbReference>
<dbReference type="RefSeq" id="WP_103049589.1">
    <property type="nucleotide sequence ID" value="NZ_CP061172.1"/>
</dbReference>
<evidence type="ECO:0000313" key="3">
    <source>
        <dbReference type="Proteomes" id="UP000516384"/>
    </source>
</evidence>
<protein>
    <submittedName>
        <fullName evidence="2">Uncharacterized protein</fullName>
    </submittedName>
</protein>
<dbReference type="AlphaFoldDB" id="A0A7H0Y4R1"/>
<name>A0A7H0Y4R1_9BACL</name>
<proteinExistence type="predicted"/>
<gene>
    <name evidence="2" type="ORF">IAQ67_19730</name>
</gene>
<evidence type="ECO:0000256" key="1">
    <source>
        <dbReference type="SAM" id="MobiDB-lite"/>
    </source>
</evidence>
<reference evidence="2 3" key="1">
    <citation type="submission" date="2020-09" db="EMBL/GenBank/DDBJ databases">
        <title>Characterization of Paenibacillus peoriae strain ZF390 with broad-spectrum antimicrobial activity as a potential biocontrol agent.</title>
        <authorList>
            <person name="Li L."/>
            <person name="Zhao Y."/>
            <person name="Li B."/>
            <person name="Xie X."/>
        </authorList>
    </citation>
    <scope>NUCLEOTIDE SEQUENCE [LARGE SCALE GENOMIC DNA]</scope>
    <source>
        <strain evidence="2 3">ZF390</strain>
    </source>
</reference>
<feature type="region of interest" description="Disordered" evidence="1">
    <location>
        <begin position="76"/>
        <end position="103"/>
    </location>
</feature>